<dbReference type="UniPathway" id="UPA00253">
    <property type="reaction ID" value="UER00600"/>
</dbReference>
<evidence type="ECO:0000256" key="2">
    <source>
        <dbReference type="ARBA" id="ARBA00022642"/>
    </source>
</evidence>
<keyword evidence="7" id="KW-0520">NAD</keyword>
<dbReference type="Proteomes" id="UP000190831">
    <property type="component" value="Chromosome G"/>
</dbReference>
<dbReference type="OrthoDB" id="5591297at2759"/>
<evidence type="ECO:0000256" key="1">
    <source>
        <dbReference type="ARBA" id="ARBA00004790"/>
    </source>
</evidence>
<dbReference type="OMA" id="RLVMMEL"/>
<name>A0A1G4MH07_LACFM</name>
<protein>
    <submittedName>
        <fullName evidence="10">LAFE_0G00914g1_1</fullName>
    </submittedName>
</protein>
<dbReference type="InterPro" id="IPR014729">
    <property type="entry name" value="Rossmann-like_a/b/a_fold"/>
</dbReference>
<sequence>MPAPNGLCLKVLKMFEHRGENFKIIYGQHRAKGHERLLVLDSSFNPPHMGHYTLIKKALNFYQKTNEKLHVLLLLSVNNADKTPKPASFDKRMDMMCLMADMLAEESVEASVAITTFGKFVDKSSAIHGEFGSQVSIVYLVGFDTIIRIFDPKYYAPLLPAQALESFMLNTEFYCLTRGTEVETLEQLHYSKEIRDGKYEPIIPKSWYDKVHVGKNVEKYASVSSSAIRDLFYTSPESVRNEIPSRISAYIKEQYPNSNIFL</sequence>
<dbReference type="PANTHER" id="PTHR31285">
    <property type="entry name" value="NICOTINAMIDE MONONUCLEOTIDE ADENYLYLTRANSFERASE"/>
    <property type="match status" value="1"/>
</dbReference>
<feature type="domain" description="Cytidyltransferase-like" evidence="9">
    <location>
        <begin position="41"/>
        <end position="229"/>
    </location>
</feature>
<dbReference type="InterPro" id="IPR004821">
    <property type="entry name" value="Cyt_trans-like"/>
</dbReference>
<dbReference type="CDD" id="cd02165">
    <property type="entry name" value="NMNAT"/>
    <property type="match status" value="1"/>
</dbReference>
<evidence type="ECO:0000256" key="6">
    <source>
        <dbReference type="ARBA" id="ARBA00022840"/>
    </source>
</evidence>
<reference evidence="10 11" key="1">
    <citation type="submission" date="2016-03" db="EMBL/GenBank/DDBJ databases">
        <authorList>
            <person name="Devillers H."/>
        </authorList>
    </citation>
    <scope>NUCLEOTIDE SEQUENCE [LARGE SCALE GENOMIC DNA]</scope>
    <source>
        <strain evidence="10">CBS 6772</strain>
    </source>
</reference>
<dbReference type="GO" id="GO:0009435">
    <property type="term" value="P:NAD+ biosynthetic process"/>
    <property type="evidence" value="ECO:0007669"/>
    <property type="project" value="UniProtKB-UniPathway"/>
</dbReference>
<keyword evidence="6" id="KW-0067">ATP-binding</keyword>
<dbReference type="PANTHER" id="PTHR31285:SF0">
    <property type="entry name" value="NICOTINAMIDE MONONUCLEOTIDE ADENYLYLTRANSFERASE"/>
    <property type="match status" value="1"/>
</dbReference>
<evidence type="ECO:0000256" key="7">
    <source>
        <dbReference type="ARBA" id="ARBA00023027"/>
    </source>
</evidence>
<dbReference type="InterPro" id="IPR005248">
    <property type="entry name" value="NadD/NMNAT"/>
</dbReference>
<dbReference type="Pfam" id="PF01467">
    <property type="entry name" value="CTP_transf_like"/>
    <property type="match status" value="1"/>
</dbReference>
<dbReference type="GO" id="GO:0005634">
    <property type="term" value="C:nucleus"/>
    <property type="evidence" value="ECO:0007669"/>
    <property type="project" value="TreeGrafter"/>
</dbReference>
<evidence type="ECO:0000256" key="8">
    <source>
        <dbReference type="ARBA" id="ARBA00049001"/>
    </source>
</evidence>
<evidence type="ECO:0000256" key="4">
    <source>
        <dbReference type="ARBA" id="ARBA00022695"/>
    </source>
</evidence>
<keyword evidence="3" id="KW-0808">Transferase</keyword>
<dbReference type="GO" id="GO:0016887">
    <property type="term" value="F:ATP hydrolysis activity"/>
    <property type="evidence" value="ECO:0007669"/>
    <property type="project" value="TreeGrafter"/>
</dbReference>
<gene>
    <name evidence="10" type="ORF">LAFE_0G00914G</name>
</gene>
<dbReference type="STRING" id="4955.A0A1G4MH07"/>
<comment type="catalytic activity">
    <reaction evidence="8">
        <text>beta-nicotinamide D-ribonucleotide + ATP + H(+) = diphosphate + NAD(+)</text>
        <dbReference type="Rhea" id="RHEA:21360"/>
        <dbReference type="ChEBI" id="CHEBI:14649"/>
        <dbReference type="ChEBI" id="CHEBI:15378"/>
        <dbReference type="ChEBI" id="CHEBI:30616"/>
        <dbReference type="ChEBI" id="CHEBI:33019"/>
        <dbReference type="ChEBI" id="CHEBI:57540"/>
        <dbReference type="EC" id="2.7.7.1"/>
    </reaction>
</comment>
<comment type="pathway">
    <text evidence="1">Cofactor biosynthesis; NAD(+) biosynthesis.</text>
</comment>
<keyword evidence="5" id="KW-0547">Nucleotide-binding</keyword>
<dbReference type="GO" id="GO:0005737">
    <property type="term" value="C:cytoplasm"/>
    <property type="evidence" value="ECO:0007669"/>
    <property type="project" value="TreeGrafter"/>
</dbReference>
<evidence type="ECO:0000256" key="3">
    <source>
        <dbReference type="ARBA" id="ARBA00022679"/>
    </source>
</evidence>
<accession>A0A1G4MH07</accession>
<keyword evidence="2" id="KW-0662">Pyridine nucleotide biosynthesis</keyword>
<organism evidence="10 11">
    <name type="scientific">Lachancea fermentati</name>
    <name type="common">Zygosaccharomyces fermentati</name>
    <dbReference type="NCBI Taxonomy" id="4955"/>
    <lineage>
        <taxon>Eukaryota</taxon>
        <taxon>Fungi</taxon>
        <taxon>Dikarya</taxon>
        <taxon>Ascomycota</taxon>
        <taxon>Saccharomycotina</taxon>
        <taxon>Saccharomycetes</taxon>
        <taxon>Saccharomycetales</taxon>
        <taxon>Saccharomycetaceae</taxon>
        <taxon>Lachancea</taxon>
    </lineage>
</organism>
<evidence type="ECO:0000259" key="9">
    <source>
        <dbReference type="Pfam" id="PF01467"/>
    </source>
</evidence>
<dbReference type="EMBL" id="LT598486">
    <property type="protein sequence ID" value="SCW03008.1"/>
    <property type="molecule type" value="Genomic_DNA"/>
</dbReference>
<keyword evidence="4" id="KW-0548">Nucleotidyltransferase</keyword>
<dbReference type="Gene3D" id="3.40.50.620">
    <property type="entry name" value="HUPs"/>
    <property type="match status" value="1"/>
</dbReference>
<keyword evidence="11" id="KW-1185">Reference proteome</keyword>
<evidence type="ECO:0000256" key="5">
    <source>
        <dbReference type="ARBA" id="ARBA00022741"/>
    </source>
</evidence>
<dbReference type="GO" id="GO:0000309">
    <property type="term" value="F:nicotinamide-nucleotide adenylyltransferase activity"/>
    <property type="evidence" value="ECO:0007669"/>
    <property type="project" value="UniProtKB-EC"/>
</dbReference>
<evidence type="ECO:0000313" key="10">
    <source>
        <dbReference type="EMBL" id="SCW03008.1"/>
    </source>
</evidence>
<proteinExistence type="predicted"/>
<dbReference type="AlphaFoldDB" id="A0A1G4MH07"/>
<dbReference type="GO" id="GO:0005524">
    <property type="term" value="F:ATP binding"/>
    <property type="evidence" value="ECO:0007669"/>
    <property type="project" value="UniProtKB-KW"/>
</dbReference>
<evidence type="ECO:0000313" key="11">
    <source>
        <dbReference type="Proteomes" id="UP000190831"/>
    </source>
</evidence>
<dbReference type="SUPFAM" id="SSF52374">
    <property type="entry name" value="Nucleotidylyl transferase"/>
    <property type="match status" value="1"/>
</dbReference>